<evidence type="ECO:0000313" key="2">
    <source>
        <dbReference type="Proteomes" id="UP001607302"/>
    </source>
</evidence>
<keyword evidence="2" id="KW-1185">Reference proteome</keyword>
<proteinExistence type="predicted"/>
<dbReference type="Proteomes" id="UP001607302">
    <property type="component" value="Unassembled WGS sequence"/>
</dbReference>
<dbReference type="EMBL" id="JAUDFV010000149">
    <property type="protein sequence ID" value="KAL2719425.1"/>
    <property type="molecule type" value="Genomic_DNA"/>
</dbReference>
<comment type="caution">
    <text evidence="1">The sequence shown here is derived from an EMBL/GenBank/DDBJ whole genome shotgun (WGS) entry which is preliminary data.</text>
</comment>
<evidence type="ECO:0000313" key="1">
    <source>
        <dbReference type="EMBL" id="KAL2719425.1"/>
    </source>
</evidence>
<name>A0ABD2AHV1_VESSQ</name>
<sequence length="158" mass="17854">MSDTTFYLRSRFVTTSRESIPRERRCALVEIQSKTALVTSKSAEGPTLLSAHAMSDTTFYLRSRFVTTSRESIPRELRCALVEIQSKTALKIERMSDTAFYLHSRFVATCKERIPWELRCAHVEIQSKTALVTTKSIKGPTLFSARASVGLSRNSDLK</sequence>
<gene>
    <name evidence="1" type="ORF">V1478_010887</name>
</gene>
<accession>A0ABD2AHV1</accession>
<organism evidence="1 2">
    <name type="scientific">Vespula squamosa</name>
    <name type="common">Southern yellow jacket</name>
    <name type="synonym">Wasp</name>
    <dbReference type="NCBI Taxonomy" id="30214"/>
    <lineage>
        <taxon>Eukaryota</taxon>
        <taxon>Metazoa</taxon>
        <taxon>Ecdysozoa</taxon>
        <taxon>Arthropoda</taxon>
        <taxon>Hexapoda</taxon>
        <taxon>Insecta</taxon>
        <taxon>Pterygota</taxon>
        <taxon>Neoptera</taxon>
        <taxon>Endopterygota</taxon>
        <taxon>Hymenoptera</taxon>
        <taxon>Apocrita</taxon>
        <taxon>Aculeata</taxon>
        <taxon>Vespoidea</taxon>
        <taxon>Vespidae</taxon>
        <taxon>Vespinae</taxon>
        <taxon>Vespula</taxon>
    </lineage>
</organism>
<dbReference type="AlphaFoldDB" id="A0ABD2AHV1"/>
<protein>
    <submittedName>
        <fullName evidence="1">Uncharacterized protein</fullName>
    </submittedName>
</protein>
<reference evidence="1 2" key="1">
    <citation type="journal article" date="2024" name="Ann. Entomol. Soc. Am.">
        <title>Genomic analyses of the southern and eastern yellowjacket wasps (Hymenoptera: Vespidae) reveal evolutionary signatures of social life.</title>
        <authorList>
            <person name="Catto M.A."/>
            <person name="Caine P.B."/>
            <person name="Orr S.E."/>
            <person name="Hunt B.G."/>
            <person name="Goodisman M.A.D."/>
        </authorList>
    </citation>
    <scope>NUCLEOTIDE SEQUENCE [LARGE SCALE GENOMIC DNA]</scope>
    <source>
        <strain evidence="1">233</strain>
        <tissue evidence="1">Head and thorax</tissue>
    </source>
</reference>